<accession>A0AAD7S8B9</accession>
<organism evidence="2 3">
    <name type="scientific">Aldrovandia affinis</name>
    <dbReference type="NCBI Taxonomy" id="143900"/>
    <lineage>
        <taxon>Eukaryota</taxon>
        <taxon>Metazoa</taxon>
        <taxon>Chordata</taxon>
        <taxon>Craniata</taxon>
        <taxon>Vertebrata</taxon>
        <taxon>Euteleostomi</taxon>
        <taxon>Actinopterygii</taxon>
        <taxon>Neopterygii</taxon>
        <taxon>Teleostei</taxon>
        <taxon>Notacanthiformes</taxon>
        <taxon>Halosauridae</taxon>
        <taxon>Aldrovandia</taxon>
    </lineage>
</organism>
<dbReference type="AlphaFoldDB" id="A0AAD7S8B9"/>
<evidence type="ECO:0000256" key="1">
    <source>
        <dbReference type="SAM" id="MobiDB-lite"/>
    </source>
</evidence>
<reference evidence="2" key="1">
    <citation type="journal article" date="2023" name="Science">
        <title>Genome structures resolve the early diversification of teleost fishes.</title>
        <authorList>
            <person name="Parey E."/>
            <person name="Louis A."/>
            <person name="Montfort J."/>
            <person name="Bouchez O."/>
            <person name="Roques C."/>
            <person name="Iampietro C."/>
            <person name="Lluch J."/>
            <person name="Castinel A."/>
            <person name="Donnadieu C."/>
            <person name="Desvignes T."/>
            <person name="Floi Bucao C."/>
            <person name="Jouanno E."/>
            <person name="Wen M."/>
            <person name="Mejri S."/>
            <person name="Dirks R."/>
            <person name="Jansen H."/>
            <person name="Henkel C."/>
            <person name="Chen W.J."/>
            <person name="Zahm M."/>
            <person name="Cabau C."/>
            <person name="Klopp C."/>
            <person name="Thompson A.W."/>
            <person name="Robinson-Rechavi M."/>
            <person name="Braasch I."/>
            <person name="Lecointre G."/>
            <person name="Bobe J."/>
            <person name="Postlethwait J.H."/>
            <person name="Berthelot C."/>
            <person name="Roest Crollius H."/>
            <person name="Guiguen Y."/>
        </authorList>
    </citation>
    <scope>NUCLEOTIDE SEQUENCE</scope>
    <source>
        <strain evidence="2">NC1722</strain>
    </source>
</reference>
<dbReference type="EMBL" id="JAINUG010000095">
    <property type="protein sequence ID" value="KAJ8397877.1"/>
    <property type="molecule type" value="Genomic_DNA"/>
</dbReference>
<evidence type="ECO:0000313" key="2">
    <source>
        <dbReference type="EMBL" id="KAJ8397877.1"/>
    </source>
</evidence>
<gene>
    <name evidence="2" type="ORF">AAFF_G00435660</name>
</gene>
<sequence>MQSDSWSSSFSGRREQHHHIQFNESGRTRDRIAYSISTDGTTIAISCLFEGYYEESVWRSRPQKDPPGMV</sequence>
<name>A0AAD7S8B9_9TELE</name>
<feature type="region of interest" description="Disordered" evidence="1">
    <location>
        <begin position="1"/>
        <end position="25"/>
    </location>
</feature>
<proteinExistence type="predicted"/>
<keyword evidence="3" id="KW-1185">Reference proteome</keyword>
<comment type="caution">
    <text evidence="2">The sequence shown here is derived from an EMBL/GenBank/DDBJ whole genome shotgun (WGS) entry which is preliminary data.</text>
</comment>
<evidence type="ECO:0000313" key="3">
    <source>
        <dbReference type="Proteomes" id="UP001221898"/>
    </source>
</evidence>
<feature type="compositionally biased region" description="Low complexity" evidence="1">
    <location>
        <begin position="1"/>
        <end position="11"/>
    </location>
</feature>
<dbReference type="Proteomes" id="UP001221898">
    <property type="component" value="Unassembled WGS sequence"/>
</dbReference>
<protein>
    <submittedName>
        <fullName evidence="2">Uncharacterized protein</fullName>
    </submittedName>
</protein>